<protein>
    <recommendedName>
        <fullName evidence="12">Histidine decarboxylase</fullName>
    </recommendedName>
</protein>
<dbReference type="EMBL" id="BMMT01000006">
    <property type="protein sequence ID" value="GGI84442.1"/>
    <property type="molecule type" value="Genomic_DNA"/>
</dbReference>
<dbReference type="PANTHER" id="PTHR46101">
    <property type="match status" value="1"/>
</dbReference>
<gene>
    <name evidence="8" type="ORF">GCM10009545_19710</name>
    <name evidence="9" type="ORF">GCM10011581_21960</name>
</gene>
<keyword evidence="11" id="KW-1185">Reference proteome</keyword>
<evidence type="ECO:0000256" key="3">
    <source>
        <dbReference type="ARBA" id="ARBA00022793"/>
    </source>
</evidence>
<dbReference type="Proteomes" id="UP001500220">
    <property type="component" value="Unassembled WGS sequence"/>
</dbReference>
<name>A0A917JSD2_9PSEU</name>
<evidence type="ECO:0000256" key="6">
    <source>
        <dbReference type="PIRSR" id="PIRSR602129-50"/>
    </source>
</evidence>
<dbReference type="InterPro" id="IPR015421">
    <property type="entry name" value="PyrdxlP-dep_Trfase_major"/>
</dbReference>
<evidence type="ECO:0008006" key="12">
    <source>
        <dbReference type="Google" id="ProtNLM"/>
    </source>
</evidence>
<feature type="modified residue" description="N6-(pyridoxal phosphate)lysine" evidence="6">
    <location>
        <position position="364"/>
    </location>
</feature>
<reference evidence="9" key="3">
    <citation type="submission" date="2020-09" db="EMBL/GenBank/DDBJ databases">
        <authorList>
            <person name="Sun Q."/>
            <person name="Zhou Y."/>
        </authorList>
    </citation>
    <scope>NUCLEOTIDE SEQUENCE</scope>
    <source>
        <strain evidence="9">CGMCC 4.7206</strain>
    </source>
</reference>
<reference evidence="9 10" key="1">
    <citation type="journal article" date="2014" name="Int. J. Syst. Evol. Microbiol.">
        <title>Complete genome sequence of Corynebacterium casei LMG S-19264T (=DSM 44701T), isolated from a smear-ripened cheese.</title>
        <authorList>
            <consortium name="US DOE Joint Genome Institute (JGI-PGF)"/>
            <person name="Walter F."/>
            <person name="Albersmeier A."/>
            <person name="Kalinowski J."/>
            <person name="Ruckert C."/>
        </authorList>
    </citation>
    <scope>NUCLEOTIDE SEQUENCE [LARGE SCALE GENOMIC DNA]</scope>
    <source>
        <strain evidence="9 10">CGMCC 4.7206</strain>
    </source>
</reference>
<evidence type="ECO:0000256" key="1">
    <source>
        <dbReference type="ARBA" id="ARBA00001933"/>
    </source>
</evidence>
<organism evidence="9 10">
    <name type="scientific">Saccharopolyspora thermophila</name>
    <dbReference type="NCBI Taxonomy" id="89367"/>
    <lineage>
        <taxon>Bacteria</taxon>
        <taxon>Bacillati</taxon>
        <taxon>Actinomycetota</taxon>
        <taxon>Actinomycetes</taxon>
        <taxon>Pseudonocardiales</taxon>
        <taxon>Pseudonocardiaceae</taxon>
        <taxon>Saccharopolyspora</taxon>
    </lineage>
</organism>
<dbReference type="Gene3D" id="3.40.640.10">
    <property type="entry name" value="Type I PLP-dependent aspartate aminotransferase-like (Major domain)"/>
    <property type="match status" value="1"/>
</dbReference>
<comment type="caution">
    <text evidence="9">The sequence shown here is derived from an EMBL/GenBank/DDBJ whole genome shotgun (WGS) entry which is preliminary data.</text>
</comment>
<evidence type="ECO:0000313" key="9">
    <source>
        <dbReference type="EMBL" id="GGI84442.1"/>
    </source>
</evidence>
<dbReference type="Proteomes" id="UP000597989">
    <property type="component" value="Unassembled WGS sequence"/>
</dbReference>
<dbReference type="AlphaFoldDB" id="A0A917JSD2"/>
<dbReference type="InterPro" id="IPR002129">
    <property type="entry name" value="PyrdxlP-dep_de-COase"/>
</dbReference>
<comment type="similarity">
    <text evidence="2 7">Belongs to the group II decarboxylase family.</text>
</comment>
<dbReference type="InterPro" id="IPR051151">
    <property type="entry name" value="Group_II_Decarboxylase"/>
</dbReference>
<dbReference type="EMBL" id="BAAAHC010000008">
    <property type="protein sequence ID" value="GAA0517736.1"/>
    <property type="molecule type" value="Genomic_DNA"/>
</dbReference>
<evidence type="ECO:0000313" key="8">
    <source>
        <dbReference type="EMBL" id="GAA0517736.1"/>
    </source>
</evidence>
<proteinExistence type="inferred from homology"/>
<dbReference type="GO" id="GO:0004058">
    <property type="term" value="F:aromatic-L-amino-acid decarboxylase activity"/>
    <property type="evidence" value="ECO:0007669"/>
    <property type="project" value="UniProtKB-ARBA"/>
</dbReference>
<evidence type="ECO:0000256" key="5">
    <source>
        <dbReference type="ARBA" id="ARBA00023239"/>
    </source>
</evidence>
<comment type="cofactor">
    <cofactor evidence="1 6 7">
        <name>pyridoxal 5'-phosphate</name>
        <dbReference type="ChEBI" id="CHEBI:597326"/>
    </cofactor>
</comment>
<dbReference type="InterPro" id="IPR015424">
    <property type="entry name" value="PyrdxlP-dep_Trfase"/>
</dbReference>
<keyword evidence="5 7" id="KW-0456">Lyase</keyword>
<accession>A0A917JSD2</accession>
<keyword evidence="3" id="KW-0210">Decarboxylase</keyword>
<dbReference type="GO" id="GO:0030170">
    <property type="term" value="F:pyridoxal phosphate binding"/>
    <property type="evidence" value="ECO:0007669"/>
    <property type="project" value="InterPro"/>
</dbReference>
<dbReference type="RefSeq" id="WP_188987218.1">
    <property type="nucleotide sequence ID" value="NZ_BAAAHC010000008.1"/>
</dbReference>
<dbReference type="PANTHER" id="PTHR46101:SF18">
    <property type="entry name" value="HISTIDINE DECARBOXYLASE"/>
    <property type="match status" value="1"/>
</dbReference>
<evidence type="ECO:0000313" key="11">
    <source>
        <dbReference type="Proteomes" id="UP001500220"/>
    </source>
</evidence>
<reference evidence="8" key="4">
    <citation type="submission" date="2023-12" db="EMBL/GenBank/DDBJ databases">
        <authorList>
            <person name="Sun Q."/>
            <person name="Inoue M."/>
        </authorList>
    </citation>
    <scope>NUCLEOTIDE SEQUENCE</scope>
    <source>
        <strain evidence="8">JCM 10664</strain>
    </source>
</reference>
<dbReference type="SUPFAM" id="SSF53383">
    <property type="entry name" value="PLP-dependent transferases"/>
    <property type="match status" value="1"/>
</dbReference>
<evidence type="ECO:0000256" key="7">
    <source>
        <dbReference type="RuleBase" id="RU000382"/>
    </source>
</evidence>
<dbReference type="GO" id="GO:0019752">
    <property type="term" value="P:carboxylic acid metabolic process"/>
    <property type="evidence" value="ECO:0007669"/>
    <property type="project" value="InterPro"/>
</dbReference>
<sequence length="547" mass="60868">MEKAPKLDDEFFELPRKGLSDEDRKAALKELKAYLDHYQQNFLGYQVNQNLAEVREDLAPFLGVHTNNIGDPYVNSNLATHTKPLEKAVLKRYAQLWGIKPYTSENSEQGWTSAWGYVLSMGCSEGNVYALLNARDYLSGKILLANPGPDPGLLMSQAEVWAPYLDTPAKRANALQPVAFFSADTHYSVAKAAHTLAIPTFGEVGAKYYSEFGEYETCGYTGGWPAEIPSNRDGSIDIDRLVTTVDFFARRGHPILLICNLGTTFRGAYDNVGEIAQRLQREVFDRYSMNEREFSVNTKGGTPIKDKRRAFWIHVDGALGASYLPFLKKALADGLLKPDEVDFTIPDFDFRVEQVSSIVTSGHKYPGSPWPCGIYMTRRKFQLQPPPMAAYVASPDTTFAGSRNGFSSIVLWNQLARFSEQEQVEGIVQAVQLAKETAEALRKLVGESKVEHTDGTLSVQFPRPNDKIVRKYSLASVQTGENTTMCHLFVMPHVLDRKALDSLLADLKADDAFEPAAAMGVEPAPVEYQASESNEWQVLLGTNRGFM</sequence>
<dbReference type="Pfam" id="PF00282">
    <property type="entry name" value="Pyridoxal_deC"/>
    <property type="match status" value="1"/>
</dbReference>
<reference evidence="8 11" key="2">
    <citation type="journal article" date="2019" name="Int. J. Syst. Evol. Microbiol.">
        <title>The Global Catalogue of Microorganisms (GCM) 10K type strain sequencing project: providing services to taxonomists for standard genome sequencing and annotation.</title>
        <authorList>
            <consortium name="The Broad Institute Genomics Platform"/>
            <consortium name="The Broad Institute Genome Sequencing Center for Infectious Disease"/>
            <person name="Wu L."/>
            <person name="Ma J."/>
        </authorList>
    </citation>
    <scope>NUCLEOTIDE SEQUENCE [LARGE SCALE GENOMIC DNA]</scope>
    <source>
        <strain evidence="8 11">JCM 10664</strain>
    </source>
</reference>
<keyword evidence="4 6" id="KW-0663">Pyridoxal phosphate</keyword>
<evidence type="ECO:0000313" key="10">
    <source>
        <dbReference type="Proteomes" id="UP000597989"/>
    </source>
</evidence>
<evidence type="ECO:0000256" key="4">
    <source>
        <dbReference type="ARBA" id="ARBA00022898"/>
    </source>
</evidence>
<evidence type="ECO:0000256" key="2">
    <source>
        <dbReference type="ARBA" id="ARBA00009533"/>
    </source>
</evidence>